<protein>
    <submittedName>
        <fullName evidence="1">Uncharacterized protein</fullName>
    </submittedName>
</protein>
<proteinExistence type="predicted"/>
<keyword evidence="2" id="KW-1185">Reference proteome</keyword>
<name>A0ACB0M3N0_TRIPR</name>
<evidence type="ECO:0000313" key="1">
    <source>
        <dbReference type="EMBL" id="CAJ2676444.1"/>
    </source>
</evidence>
<dbReference type="Proteomes" id="UP001177021">
    <property type="component" value="Unassembled WGS sequence"/>
</dbReference>
<gene>
    <name evidence="1" type="ORF">MILVUS5_LOCUS39191</name>
</gene>
<sequence length="130" mass="14869">MISTIFACFKKTSHKKIKGEQTKVVYRYELTKKQPTCKTMKKRVRFVDSEPTILGEENKIYEKKRCVSNELGEKEGIRVTIRLTKEQAAKLLTRCNNGSVLELKDVARELLCIPGDRVNIVSTCTKKNSS</sequence>
<comment type="caution">
    <text evidence="1">The sequence shown here is derived from an EMBL/GenBank/DDBJ whole genome shotgun (WGS) entry which is preliminary data.</text>
</comment>
<evidence type="ECO:0000313" key="2">
    <source>
        <dbReference type="Proteomes" id="UP001177021"/>
    </source>
</evidence>
<organism evidence="1 2">
    <name type="scientific">Trifolium pratense</name>
    <name type="common">Red clover</name>
    <dbReference type="NCBI Taxonomy" id="57577"/>
    <lineage>
        <taxon>Eukaryota</taxon>
        <taxon>Viridiplantae</taxon>
        <taxon>Streptophyta</taxon>
        <taxon>Embryophyta</taxon>
        <taxon>Tracheophyta</taxon>
        <taxon>Spermatophyta</taxon>
        <taxon>Magnoliopsida</taxon>
        <taxon>eudicotyledons</taxon>
        <taxon>Gunneridae</taxon>
        <taxon>Pentapetalae</taxon>
        <taxon>rosids</taxon>
        <taxon>fabids</taxon>
        <taxon>Fabales</taxon>
        <taxon>Fabaceae</taxon>
        <taxon>Papilionoideae</taxon>
        <taxon>50 kb inversion clade</taxon>
        <taxon>NPAAA clade</taxon>
        <taxon>Hologalegina</taxon>
        <taxon>IRL clade</taxon>
        <taxon>Trifolieae</taxon>
        <taxon>Trifolium</taxon>
    </lineage>
</organism>
<dbReference type="EMBL" id="CASHSV030000823">
    <property type="protein sequence ID" value="CAJ2676444.1"/>
    <property type="molecule type" value="Genomic_DNA"/>
</dbReference>
<reference evidence="1" key="1">
    <citation type="submission" date="2023-10" db="EMBL/GenBank/DDBJ databases">
        <authorList>
            <person name="Rodriguez Cubillos JULIANA M."/>
            <person name="De Vega J."/>
        </authorList>
    </citation>
    <scope>NUCLEOTIDE SEQUENCE</scope>
</reference>
<accession>A0ACB0M3N0</accession>